<gene>
    <name evidence="2" type="ORF">C8N42_104302</name>
</gene>
<evidence type="ECO:0000256" key="1">
    <source>
        <dbReference type="SAM" id="MobiDB-lite"/>
    </source>
</evidence>
<sequence>MTPSTTPCQARSAQMADRFTRVELTWVEKSVEHWTRFGMAVREEILDRRRRVLSFRPGASFALVRWAANEHGTVESRLDILCAPRASEAYQTVPFVDPGGVLLLRTHGWPKVERTLQIIDVIEAAGIDAVEVSPDHWRHVHNRLAAGERPRPYSPAQHRAWLKRRSVQP</sequence>
<dbReference type="EMBL" id="QAOH01000004">
    <property type="protein sequence ID" value="PTQ74657.1"/>
    <property type="molecule type" value="Genomic_DNA"/>
</dbReference>
<comment type="caution">
    <text evidence="2">The sequence shown here is derived from an EMBL/GenBank/DDBJ whole genome shotgun (WGS) entry which is preliminary data.</text>
</comment>
<evidence type="ECO:0000313" key="3">
    <source>
        <dbReference type="Proteomes" id="UP000244077"/>
    </source>
</evidence>
<dbReference type="AlphaFoldDB" id="A0A2T5HST9"/>
<evidence type="ECO:0000313" key="2">
    <source>
        <dbReference type="EMBL" id="PTQ74657.1"/>
    </source>
</evidence>
<organism evidence="2 3">
    <name type="scientific">Celeribacter persicus</name>
    <dbReference type="NCBI Taxonomy" id="1651082"/>
    <lineage>
        <taxon>Bacteria</taxon>
        <taxon>Pseudomonadati</taxon>
        <taxon>Pseudomonadota</taxon>
        <taxon>Alphaproteobacteria</taxon>
        <taxon>Rhodobacterales</taxon>
        <taxon>Roseobacteraceae</taxon>
        <taxon>Celeribacter</taxon>
    </lineage>
</organism>
<protein>
    <submittedName>
        <fullName evidence="2">Uncharacterized protein DUF2840</fullName>
    </submittedName>
</protein>
<feature type="compositionally biased region" description="Basic residues" evidence="1">
    <location>
        <begin position="160"/>
        <end position="169"/>
    </location>
</feature>
<accession>A0A2T5HST9</accession>
<dbReference type="Proteomes" id="UP000244077">
    <property type="component" value="Unassembled WGS sequence"/>
</dbReference>
<feature type="region of interest" description="Disordered" evidence="1">
    <location>
        <begin position="148"/>
        <end position="169"/>
    </location>
</feature>
<dbReference type="InterPro" id="IPR021263">
    <property type="entry name" value="DUF2840"/>
</dbReference>
<keyword evidence="3" id="KW-1185">Reference proteome</keyword>
<dbReference type="RefSeq" id="WP_107815991.1">
    <property type="nucleotide sequence ID" value="NZ_QAOH01000004.1"/>
</dbReference>
<proteinExistence type="predicted"/>
<reference evidence="2 3" key="1">
    <citation type="submission" date="2018-04" db="EMBL/GenBank/DDBJ databases">
        <title>Genomic Encyclopedia of Archaeal and Bacterial Type Strains, Phase II (KMG-II): from individual species to whole genera.</title>
        <authorList>
            <person name="Goeker M."/>
        </authorList>
    </citation>
    <scope>NUCLEOTIDE SEQUENCE [LARGE SCALE GENOMIC DNA]</scope>
    <source>
        <strain evidence="2 3">DSM 100434</strain>
    </source>
</reference>
<dbReference type="Pfam" id="PF11000">
    <property type="entry name" value="DUF2840"/>
    <property type="match status" value="1"/>
</dbReference>
<name>A0A2T5HST9_9RHOB</name>
<dbReference type="OrthoDB" id="9810432at2"/>